<dbReference type="NCBIfam" id="TIGR00125">
    <property type="entry name" value="cyt_tran_rel"/>
    <property type="match status" value="1"/>
</dbReference>
<dbReference type="AlphaFoldDB" id="A0A842JIN6"/>
<dbReference type="CDD" id="cd02165">
    <property type="entry name" value="NMNAT"/>
    <property type="match status" value="1"/>
</dbReference>
<evidence type="ECO:0000256" key="9">
    <source>
        <dbReference type="ARBA" id="ARBA00048721"/>
    </source>
</evidence>
<dbReference type="UniPathway" id="UPA00253">
    <property type="reaction ID" value="UER00332"/>
</dbReference>
<reference evidence="13 14" key="1">
    <citation type="submission" date="2020-08" db="EMBL/GenBank/DDBJ databases">
        <authorList>
            <person name="Liu C."/>
            <person name="Sun Q."/>
        </authorList>
    </citation>
    <scope>NUCLEOTIDE SEQUENCE [LARGE SCALE GENOMIC DNA]</scope>
    <source>
        <strain evidence="13 14">N22</strain>
    </source>
</reference>
<dbReference type="SUPFAM" id="SSF52374">
    <property type="entry name" value="Nucleotidylyl transferase"/>
    <property type="match status" value="1"/>
</dbReference>
<keyword evidence="3 10" id="KW-0662">Pyridine nucleotide biosynthesis</keyword>
<accession>A0A842JIN6</accession>
<dbReference type="RefSeq" id="WP_185906061.1">
    <property type="nucleotide sequence ID" value="NZ_JACMSE010000012.1"/>
</dbReference>
<evidence type="ECO:0000256" key="1">
    <source>
        <dbReference type="ARBA" id="ARBA00002324"/>
    </source>
</evidence>
<evidence type="ECO:0000313" key="14">
    <source>
        <dbReference type="Proteomes" id="UP000587396"/>
    </source>
</evidence>
<comment type="function">
    <text evidence="1 10">Catalyzes the reversible adenylation of nicotinate mononucleotide (NaMN) to nicotinic acid adenine dinucleotide (NaAD).</text>
</comment>
<dbReference type="InterPro" id="IPR005248">
    <property type="entry name" value="NadD/NMNAT"/>
</dbReference>
<evidence type="ECO:0000256" key="6">
    <source>
        <dbReference type="ARBA" id="ARBA00022741"/>
    </source>
</evidence>
<evidence type="ECO:0000313" key="13">
    <source>
        <dbReference type="EMBL" id="MBC2890341.1"/>
    </source>
</evidence>
<evidence type="ECO:0000256" key="3">
    <source>
        <dbReference type="ARBA" id="ARBA00022642"/>
    </source>
</evidence>
<keyword evidence="6 10" id="KW-0547">Nucleotide-binding</keyword>
<organism evidence="13 14">
    <name type="scientific">Gordonibacter massiliensis</name>
    <name type="common">ex Traore et al. 2017</name>
    <dbReference type="NCBI Taxonomy" id="1841863"/>
    <lineage>
        <taxon>Bacteria</taxon>
        <taxon>Bacillati</taxon>
        <taxon>Actinomycetota</taxon>
        <taxon>Coriobacteriia</taxon>
        <taxon>Eggerthellales</taxon>
        <taxon>Eggerthellaceae</taxon>
        <taxon>Gordonibacter</taxon>
    </lineage>
</organism>
<dbReference type="NCBIfam" id="TIGR00482">
    <property type="entry name" value="nicotinate (nicotinamide) nucleotide adenylyltransferase"/>
    <property type="match status" value="1"/>
</dbReference>
<dbReference type="GO" id="GO:0004515">
    <property type="term" value="F:nicotinate-nucleotide adenylyltransferase activity"/>
    <property type="evidence" value="ECO:0007669"/>
    <property type="project" value="UniProtKB-UniRule"/>
</dbReference>
<evidence type="ECO:0000256" key="5">
    <source>
        <dbReference type="ARBA" id="ARBA00022695"/>
    </source>
</evidence>
<comment type="catalytic activity">
    <reaction evidence="9 10">
        <text>nicotinate beta-D-ribonucleotide + ATP + H(+) = deamido-NAD(+) + diphosphate</text>
        <dbReference type="Rhea" id="RHEA:22860"/>
        <dbReference type="ChEBI" id="CHEBI:15378"/>
        <dbReference type="ChEBI" id="CHEBI:30616"/>
        <dbReference type="ChEBI" id="CHEBI:33019"/>
        <dbReference type="ChEBI" id="CHEBI:57502"/>
        <dbReference type="ChEBI" id="CHEBI:58437"/>
        <dbReference type="EC" id="2.7.7.18"/>
    </reaction>
</comment>
<evidence type="ECO:0000256" key="4">
    <source>
        <dbReference type="ARBA" id="ARBA00022679"/>
    </source>
</evidence>
<comment type="pathway">
    <text evidence="2 10">Cofactor biosynthesis; NAD(+) biosynthesis; deamido-NAD(+) from nicotinate D-ribonucleotide: step 1/1.</text>
</comment>
<comment type="similarity">
    <text evidence="10">Belongs to the NadD family.</text>
</comment>
<dbReference type="EMBL" id="JACMSE010000012">
    <property type="protein sequence ID" value="MBC2890341.1"/>
    <property type="molecule type" value="Genomic_DNA"/>
</dbReference>
<dbReference type="Pfam" id="PF01467">
    <property type="entry name" value="CTP_transf_like"/>
    <property type="match status" value="1"/>
</dbReference>
<evidence type="ECO:0000256" key="2">
    <source>
        <dbReference type="ARBA" id="ARBA00005019"/>
    </source>
</evidence>
<evidence type="ECO:0000259" key="12">
    <source>
        <dbReference type="Pfam" id="PF01467"/>
    </source>
</evidence>
<dbReference type="HAMAP" id="MF_00244">
    <property type="entry name" value="NaMN_adenylyltr"/>
    <property type="match status" value="1"/>
</dbReference>
<dbReference type="PANTHER" id="PTHR39321">
    <property type="entry name" value="NICOTINATE-NUCLEOTIDE ADENYLYLTRANSFERASE-RELATED"/>
    <property type="match status" value="1"/>
</dbReference>
<feature type="domain" description="Cytidyltransferase-like" evidence="12">
    <location>
        <begin position="22"/>
        <end position="189"/>
    </location>
</feature>
<keyword evidence="4 10" id="KW-0808">Transferase</keyword>
<name>A0A842JIN6_9ACTN</name>
<keyword evidence="8 10" id="KW-0520">NAD</keyword>
<keyword evidence="14" id="KW-1185">Reference proteome</keyword>
<dbReference type="PANTHER" id="PTHR39321:SF3">
    <property type="entry name" value="PHOSPHOPANTETHEINE ADENYLYLTRANSFERASE"/>
    <property type="match status" value="1"/>
</dbReference>
<dbReference type="EC" id="2.7.7.18" evidence="10"/>
<keyword evidence="5 10" id="KW-0548">Nucleotidyltransferase</keyword>
<dbReference type="GO" id="GO:0005524">
    <property type="term" value="F:ATP binding"/>
    <property type="evidence" value="ECO:0007669"/>
    <property type="project" value="UniProtKB-KW"/>
</dbReference>
<keyword evidence="7 10" id="KW-0067">ATP-binding</keyword>
<evidence type="ECO:0000256" key="8">
    <source>
        <dbReference type="ARBA" id="ARBA00023027"/>
    </source>
</evidence>
<gene>
    <name evidence="10" type="primary">nadD</name>
    <name evidence="13" type="ORF">H7313_13465</name>
</gene>
<dbReference type="Proteomes" id="UP000587396">
    <property type="component" value="Unassembled WGS sequence"/>
</dbReference>
<dbReference type="GO" id="GO:0009435">
    <property type="term" value="P:NAD+ biosynthetic process"/>
    <property type="evidence" value="ECO:0007669"/>
    <property type="project" value="UniProtKB-UniRule"/>
</dbReference>
<comment type="caution">
    <text evidence="13">The sequence shown here is derived from an EMBL/GenBank/DDBJ whole genome shotgun (WGS) entry which is preliminary data.</text>
</comment>
<sequence length="260" mass="28231">MARICERFDDLGADGAPARLGIMGGTFDPIHIGHLATAEQAREAYGLDAVVFVPAGNPVFKKHRRVTPAADRLALCRLAVASNPAFCVSALEIERGGDTYTVDTLRELRAHYPDNVELFFITGADAVAHIVKWRESAAIADLAHLIAVTRPGYALTAERKREIEDEGSFDVSYLEVTALAISSSDLRARLREGRSIRYLVMQSVRDYIMEHGLYEHAGAAIEPAEEVPAAETDDASDVSFRSPQAVAANDPIEAGKGARR</sequence>
<protein>
    <recommendedName>
        <fullName evidence="10">Probable nicotinate-nucleotide adenylyltransferase</fullName>
        <ecNumber evidence="10">2.7.7.18</ecNumber>
    </recommendedName>
    <alternativeName>
        <fullName evidence="10">Deamido-NAD(+) diphosphorylase</fullName>
    </alternativeName>
    <alternativeName>
        <fullName evidence="10">Deamido-NAD(+) pyrophosphorylase</fullName>
    </alternativeName>
    <alternativeName>
        <fullName evidence="10">Nicotinate mononucleotide adenylyltransferase</fullName>
        <shortName evidence="10">NaMN adenylyltransferase</shortName>
    </alternativeName>
</protein>
<evidence type="ECO:0000256" key="10">
    <source>
        <dbReference type="HAMAP-Rule" id="MF_00244"/>
    </source>
</evidence>
<dbReference type="InterPro" id="IPR004821">
    <property type="entry name" value="Cyt_trans-like"/>
</dbReference>
<dbReference type="Gene3D" id="3.40.50.620">
    <property type="entry name" value="HUPs"/>
    <property type="match status" value="1"/>
</dbReference>
<dbReference type="NCBIfam" id="NF000840">
    <property type="entry name" value="PRK00071.1-3"/>
    <property type="match status" value="1"/>
</dbReference>
<proteinExistence type="inferred from homology"/>
<evidence type="ECO:0000256" key="11">
    <source>
        <dbReference type="SAM" id="MobiDB-lite"/>
    </source>
</evidence>
<feature type="region of interest" description="Disordered" evidence="11">
    <location>
        <begin position="225"/>
        <end position="260"/>
    </location>
</feature>
<evidence type="ECO:0000256" key="7">
    <source>
        <dbReference type="ARBA" id="ARBA00022840"/>
    </source>
</evidence>
<dbReference type="InterPro" id="IPR014729">
    <property type="entry name" value="Rossmann-like_a/b/a_fold"/>
</dbReference>